<dbReference type="AlphaFoldDB" id="A0AA88VZD9"/>
<feature type="compositionally biased region" description="Polar residues" evidence="4">
    <location>
        <begin position="104"/>
        <end position="114"/>
    </location>
</feature>
<feature type="region of interest" description="Disordered" evidence="4">
    <location>
        <begin position="471"/>
        <end position="560"/>
    </location>
</feature>
<comment type="caution">
    <text evidence="6">The sequence shown here is derived from an EMBL/GenBank/DDBJ whole genome shotgun (WGS) entry which is preliminary data.</text>
</comment>
<dbReference type="PROSITE" id="PS51017">
    <property type="entry name" value="CCT"/>
    <property type="match status" value="1"/>
</dbReference>
<feature type="compositionally biased region" description="Polar residues" evidence="4">
    <location>
        <begin position="130"/>
        <end position="157"/>
    </location>
</feature>
<reference evidence="6" key="1">
    <citation type="submission" date="2022-12" db="EMBL/GenBank/DDBJ databases">
        <title>Draft genome assemblies for two species of Escallonia (Escalloniales).</title>
        <authorList>
            <person name="Chanderbali A."/>
            <person name="Dervinis C."/>
            <person name="Anghel I."/>
            <person name="Soltis D."/>
            <person name="Soltis P."/>
            <person name="Zapata F."/>
        </authorList>
    </citation>
    <scope>NUCLEOTIDE SEQUENCE</scope>
    <source>
        <strain evidence="6">UCBG64.0493</strain>
        <tissue evidence="6">Leaf</tissue>
    </source>
</reference>
<dbReference type="GO" id="GO:0009909">
    <property type="term" value="P:regulation of flower development"/>
    <property type="evidence" value="ECO:0007669"/>
    <property type="project" value="InterPro"/>
</dbReference>
<feature type="region of interest" description="Disordered" evidence="4">
    <location>
        <begin position="83"/>
        <end position="161"/>
    </location>
</feature>
<sequence length="620" mass="67712">MTMAQSHRNRHGAITTFKQVWGSVEGLEDPYDLARQVKVLDMEVRAAFGGRLRAIMVIEAANSLQAWKILEDLTSRIDIVLTESSGSGSESGTQTQKSVKSKSCAKSFNNSGSNDGEDDGSTSFDVGDGSDNSSGVQSSWTKQAVENDSSQPMSPLHQNAECPDSTCAQVISLDAKVSGDRRVPTATRELQAQEQHLENVAKGKELITGKPRNFESQPESPIGVPIKLQSRKLSALSSHDFTPSNKIDAGTSNPSGENPSDKHEPTNMPYPQLNSGGFEDLRDNQMILETNTKTIDDSKKLSSMELSLKRLRAVEDTERTVQTDRNILQRSELSAFSRYGTTSNTSKAPDGLTGSNSLLDNNFEIVKKGSTRDVRSNSNGNLLYQNSHVSNYVDMGSTDKEFSTNQVFLKFESEATSTIHSVHPPSSMEPVLVKADDIAPSRSSHEELPVPHIHHHHHHHHFHNMERQQLLSNHGGSSKMELSKDAPHWGSSNVLAVPVNPENNSFNRSASGSKHGSNGQNGGNTAVNAGGPNAKSDNGLAGKNEHRDVGGSGSGSQLVQNKFSERESALTKFRQKRKDRCFGKKVRYHNRKRLAEQRPRVRGQFAKQVDHDSSNGAADS</sequence>
<evidence type="ECO:0000256" key="4">
    <source>
        <dbReference type="SAM" id="MobiDB-lite"/>
    </source>
</evidence>
<feature type="compositionally biased region" description="Polar residues" evidence="4">
    <location>
        <begin position="234"/>
        <end position="258"/>
    </location>
</feature>
<dbReference type="PANTHER" id="PTHR31319:SF97">
    <property type="entry name" value="CCT DOMAIN-CONTAINING PROTEIN"/>
    <property type="match status" value="1"/>
</dbReference>
<dbReference type="InterPro" id="IPR045281">
    <property type="entry name" value="CONSTANS-like"/>
</dbReference>
<keyword evidence="2 3" id="KW-0539">Nucleus</keyword>
<proteinExistence type="predicted"/>
<protein>
    <recommendedName>
        <fullName evidence="5">CCT domain-containing protein</fullName>
    </recommendedName>
</protein>
<feature type="compositionally biased region" description="Low complexity" evidence="4">
    <location>
        <begin position="83"/>
        <end position="96"/>
    </location>
</feature>
<evidence type="ECO:0000313" key="6">
    <source>
        <dbReference type="EMBL" id="KAK3016658.1"/>
    </source>
</evidence>
<feature type="region of interest" description="Disordered" evidence="4">
    <location>
        <begin position="194"/>
        <end position="222"/>
    </location>
</feature>
<evidence type="ECO:0000256" key="2">
    <source>
        <dbReference type="ARBA" id="ARBA00023242"/>
    </source>
</evidence>
<comment type="subcellular location">
    <subcellularLocation>
        <location evidence="1 3">Nucleus</location>
    </subcellularLocation>
</comment>
<dbReference type="GO" id="GO:2000028">
    <property type="term" value="P:regulation of photoperiodism, flowering"/>
    <property type="evidence" value="ECO:0007669"/>
    <property type="project" value="TreeGrafter"/>
</dbReference>
<evidence type="ECO:0000313" key="7">
    <source>
        <dbReference type="Proteomes" id="UP001188597"/>
    </source>
</evidence>
<evidence type="ECO:0000256" key="1">
    <source>
        <dbReference type="ARBA" id="ARBA00004123"/>
    </source>
</evidence>
<accession>A0AA88VZD9</accession>
<feature type="compositionally biased region" description="Basic and acidic residues" evidence="4">
    <location>
        <begin position="195"/>
        <end position="207"/>
    </location>
</feature>
<feature type="compositionally biased region" description="Polar residues" evidence="4">
    <location>
        <begin position="501"/>
        <end position="527"/>
    </location>
</feature>
<evidence type="ECO:0000256" key="3">
    <source>
        <dbReference type="PROSITE-ProRule" id="PRU00357"/>
    </source>
</evidence>
<dbReference type="InterPro" id="IPR010402">
    <property type="entry name" value="CCT_domain"/>
</dbReference>
<dbReference type="GO" id="GO:0005634">
    <property type="term" value="C:nucleus"/>
    <property type="evidence" value="ECO:0007669"/>
    <property type="project" value="UniProtKB-SubCell"/>
</dbReference>
<dbReference type="PANTHER" id="PTHR31319">
    <property type="entry name" value="ZINC FINGER PROTEIN CONSTANS-LIKE 4"/>
    <property type="match status" value="1"/>
</dbReference>
<feature type="domain" description="CCT" evidence="5">
    <location>
        <begin position="566"/>
        <end position="608"/>
    </location>
</feature>
<dbReference type="Pfam" id="PF06203">
    <property type="entry name" value="CCT"/>
    <property type="match status" value="1"/>
</dbReference>
<feature type="region of interest" description="Disordered" evidence="4">
    <location>
        <begin position="234"/>
        <end position="278"/>
    </location>
</feature>
<feature type="region of interest" description="Disordered" evidence="4">
    <location>
        <begin position="592"/>
        <end position="620"/>
    </location>
</feature>
<dbReference type="GO" id="GO:0003700">
    <property type="term" value="F:DNA-binding transcription factor activity"/>
    <property type="evidence" value="ECO:0007669"/>
    <property type="project" value="TreeGrafter"/>
</dbReference>
<dbReference type="Proteomes" id="UP001188597">
    <property type="component" value="Unassembled WGS sequence"/>
</dbReference>
<gene>
    <name evidence="6" type="ORF">RJ639_006753</name>
</gene>
<dbReference type="EMBL" id="JAVXUP010001053">
    <property type="protein sequence ID" value="KAK3016658.1"/>
    <property type="molecule type" value="Genomic_DNA"/>
</dbReference>
<keyword evidence="7" id="KW-1185">Reference proteome</keyword>
<organism evidence="6 7">
    <name type="scientific">Escallonia herrerae</name>
    <dbReference type="NCBI Taxonomy" id="1293975"/>
    <lineage>
        <taxon>Eukaryota</taxon>
        <taxon>Viridiplantae</taxon>
        <taxon>Streptophyta</taxon>
        <taxon>Embryophyta</taxon>
        <taxon>Tracheophyta</taxon>
        <taxon>Spermatophyta</taxon>
        <taxon>Magnoliopsida</taxon>
        <taxon>eudicotyledons</taxon>
        <taxon>Gunneridae</taxon>
        <taxon>Pentapetalae</taxon>
        <taxon>asterids</taxon>
        <taxon>campanulids</taxon>
        <taxon>Escalloniales</taxon>
        <taxon>Escalloniaceae</taxon>
        <taxon>Escallonia</taxon>
    </lineage>
</organism>
<evidence type="ECO:0000259" key="5">
    <source>
        <dbReference type="PROSITE" id="PS51017"/>
    </source>
</evidence>
<name>A0AA88VZD9_9ASTE</name>